<dbReference type="EMBL" id="CATOUU010000972">
    <property type="protein sequence ID" value="CAI9964170.1"/>
    <property type="molecule type" value="Genomic_DNA"/>
</dbReference>
<dbReference type="GO" id="GO:0016020">
    <property type="term" value="C:membrane"/>
    <property type="evidence" value="ECO:0007669"/>
    <property type="project" value="InterPro"/>
</dbReference>
<dbReference type="Gene3D" id="3.40.50.300">
    <property type="entry name" value="P-loop containing nucleotide triphosphate hydrolases"/>
    <property type="match status" value="1"/>
</dbReference>
<sequence length="257" mass="28883">MAQNGYKPDKWNYFLDNFKRKNKKSTFSKGTKSKKNETEGVGIEEELNFNGELICVPEQSEKLVKIDTKVQLKSKRDHAAVHTDQRMDIDVLRERRIIKKGIPADTPVIVQNLQKVFGDFPALTDVSFHVPKSSVFALLGPNGAAKTTSLHLMIGLLEQTKGKVYLHGKDMSIKHEAEEAYKNIGLCAQFDVFLPNLTVRQHLKVFAAIHGVKWNEIDDVIEKMAQFVHLGEVLDKVVSQLSGGMKRRMSLALALIG</sequence>
<comment type="caution">
    <text evidence="4">The sequence shown here is derived from an EMBL/GenBank/DDBJ whole genome shotgun (WGS) entry which is preliminary data.</text>
</comment>
<keyword evidence="1" id="KW-0813">Transport</keyword>
<organism evidence="4">
    <name type="scientific">Hexamita inflata</name>
    <dbReference type="NCBI Taxonomy" id="28002"/>
    <lineage>
        <taxon>Eukaryota</taxon>
        <taxon>Metamonada</taxon>
        <taxon>Diplomonadida</taxon>
        <taxon>Hexamitidae</taxon>
        <taxon>Hexamitinae</taxon>
        <taxon>Hexamita</taxon>
    </lineage>
</organism>
<reference evidence="4" key="1">
    <citation type="submission" date="2023-06" db="EMBL/GenBank/DDBJ databases">
        <authorList>
            <person name="Kurt Z."/>
        </authorList>
    </citation>
    <scope>NUCLEOTIDE SEQUENCE</scope>
</reference>
<dbReference type="Proteomes" id="UP001642409">
    <property type="component" value="Unassembled WGS sequence"/>
</dbReference>
<dbReference type="EMBL" id="CAXDID020000035">
    <property type="protein sequence ID" value="CAL5996719.1"/>
    <property type="molecule type" value="Genomic_DNA"/>
</dbReference>
<dbReference type="SUPFAM" id="SSF52540">
    <property type="entry name" value="P-loop containing nucleoside triphosphate hydrolases"/>
    <property type="match status" value="1"/>
</dbReference>
<dbReference type="AlphaFoldDB" id="A0AA86QT45"/>
<evidence type="ECO:0000256" key="1">
    <source>
        <dbReference type="ARBA" id="ARBA00022448"/>
    </source>
</evidence>
<dbReference type="GO" id="GO:0005319">
    <property type="term" value="F:lipid transporter activity"/>
    <property type="evidence" value="ECO:0007669"/>
    <property type="project" value="TreeGrafter"/>
</dbReference>
<name>A0AA86QT45_9EUKA</name>
<evidence type="ECO:0000313" key="6">
    <source>
        <dbReference type="Proteomes" id="UP001642409"/>
    </source>
</evidence>
<keyword evidence="2" id="KW-0677">Repeat</keyword>
<dbReference type="GO" id="GO:0005524">
    <property type="term" value="F:ATP binding"/>
    <property type="evidence" value="ECO:0007669"/>
    <property type="project" value="InterPro"/>
</dbReference>
<dbReference type="InterPro" id="IPR027417">
    <property type="entry name" value="P-loop_NTPase"/>
</dbReference>
<dbReference type="InterPro" id="IPR003439">
    <property type="entry name" value="ABC_transporter-like_ATP-bd"/>
</dbReference>
<evidence type="ECO:0000259" key="3">
    <source>
        <dbReference type="Pfam" id="PF00005"/>
    </source>
</evidence>
<evidence type="ECO:0000256" key="2">
    <source>
        <dbReference type="ARBA" id="ARBA00022737"/>
    </source>
</evidence>
<protein>
    <submittedName>
        <fullName evidence="4">ABC transporter family protein</fullName>
    </submittedName>
    <submittedName>
        <fullName evidence="5">ABC_transporter family protein</fullName>
    </submittedName>
</protein>
<dbReference type="GO" id="GO:0140359">
    <property type="term" value="F:ABC-type transporter activity"/>
    <property type="evidence" value="ECO:0007669"/>
    <property type="project" value="InterPro"/>
</dbReference>
<accession>A0AA86QT45</accession>
<dbReference type="InterPro" id="IPR026082">
    <property type="entry name" value="ABCA"/>
</dbReference>
<dbReference type="GO" id="GO:0016887">
    <property type="term" value="F:ATP hydrolysis activity"/>
    <property type="evidence" value="ECO:0007669"/>
    <property type="project" value="InterPro"/>
</dbReference>
<proteinExistence type="predicted"/>
<gene>
    <name evidence="5" type="ORF">HINF_LOCUS14900</name>
    <name evidence="4" type="ORF">HINF_LOCUS51815</name>
</gene>
<evidence type="ECO:0000313" key="4">
    <source>
        <dbReference type="EMBL" id="CAI9964170.1"/>
    </source>
</evidence>
<dbReference type="Pfam" id="PF00005">
    <property type="entry name" value="ABC_tran"/>
    <property type="match status" value="1"/>
</dbReference>
<keyword evidence="6" id="KW-1185">Reference proteome</keyword>
<reference evidence="5 6" key="2">
    <citation type="submission" date="2024-07" db="EMBL/GenBank/DDBJ databases">
        <authorList>
            <person name="Akdeniz Z."/>
        </authorList>
    </citation>
    <scope>NUCLEOTIDE SEQUENCE [LARGE SCALE GENOMIC DNA]</scope>
</reference>
<feature type="domain" description="ABC transporter" evidence="3">
    <location>
        <begin position="123"/>
        <end position="256"/>
    </location>
</feature>
<dbReference type="PANTHER" id="PTHR19229">
    <property type="entry name" value="ATP-BINDING CASSETTE TRANSPORTER SUBFAMILY A ABCA"/>
    <property type="match status" value="1"/>
</dbReference>
<dbReference type="PANTHER" id="PTHR19229:SF36">
    <property type="entry name" value="ATP-BINDING CASSETTE SUB-FAMILY A MEMBER 2"/>
    <property type="match status" value="1"/>
</dbReference>
<evidence type="ECO:0000313" key="5">
    <source>
        <dbReference type="EMBL" id="CAL5996719.1"/>
    </source>
</evidence>